<sequence length="421" mass="48460">MAMWQEDVPIEIMAMIVKKTISIGNYIRMGAVCKSWRSMLGHDHVKPSDVEAPWLLLLKNCEYDDHIGFNFYSLSDGRFYSFKLPNHILNKYPKVAQGPAYCLSTSNGWLVLIVGPNHNPDMFLFDPISEIDIKLPSFTTIPTLLIRHEYIITSSLVISVQVFSVSDDPTKNLIVAALFLDEVNNREILGFCNCDIGVAEEERLWKIFTDEKNIRYQSLLFHAGKLYALILNQDNEFEPDKSIVDEINHMVVLKADYCEVKLCLIHACDNEVDIAHSGVKYIYLATSITGELLIIWDWTDPHYEDEDEDEDEDNINIRRTSKLTIQRYDDMYKTSKKFEYVTNLGDQAVFVSPNSTSFSIHATSGNECQENCVYFTVDAINTLGKKSRTLNRQSGIYCMQEGRIIRPFPYPPIWFQPRLRN</sequence>
<comment type="caution">
    <text evidence="2">The sequence shown here is derived from an EMBL/GenBank/DDBJ whole genome shotgun (WGS) entry which is preliminary data.</text>
</comment>
<dbReference type="PANTHER" id="PTHR44259:SF107">
    <property type="entry name" value="F-BOX PROTEIN SKIP23-LIKE"/>
    <property type="match status" value="1"/>
</dbReference>
<dbReference type="InterPro" id="IPR050942">
    <property type="entry name" value="F-box_BR-signaling"/>
</dbReference>
<dbReference type="PANTHER" id="PTHR44259">
    <property type="entry name" value="OS07G0183000 PROTEIN-RELATED"/>
    <property type="match status" value="1"/>
</dbReference>
<gene>
    <name evidence="2" type="ORF">A4A49_55332</name>
</gene>
<dbReference type="STRING" id="49451.A0A1J6KGV1"/>
<accession>A0A1J6KGV1</accession>
<evidence type="ECO:0000313" key="3">
    <source>
        <dbReference type="Proteomes" id="UP000187609"/>
    </source>
</evidence>
<name>A0A1J6KGV1_NICAT</name>
<protein>
    <recommendedName>
        <fullName evidence="1">KIB1-4 beta-propeller domain-containing protein</fullName>
    </recommendedName>
</protein>
<dbReference type="EMBL" id="MJEQ01003208">
    <property type="protein sequence ID" value="OIT24152.1"/>
    <property type="molecule type" value="Genomic_DNA"/>
</dbReference>
<dbReference type="InterPro" id="IPR005174">
    <property type="entry name" value="KIB1-4_b-propeller"/>
</dbReference>
<evidence type="ECO:0000313" key="2">
    <source>
        <dbReference type="EMBL" id="OIT24152.1"/>
    </source>
</evidence>
<keyword evidence="3" id="KW-1185">Reference proteome</keyword>
<dbReference type="Proteomes" id="UP000187609">
    <property type="component" value="Unassembled WGS sequence"/>
</dbReference>
<proteinExistence type="predicted"/>
<evidence type="ECO:0000259" key="1">
    <source>
        <dbReference type="Pfam" id="PF03478"/>
    </source>
</evidence>
<organism evidence="2 3">
    <name type="scientific">Nicotiana attenuata</name>
    <name type="common">Coyote tobacco</name>
    <dbReference type="NCBI Taxonomy" id="49451"/>
    <lineage>
        <taxon>Eukaryota</taxon>
        <taxon>Viridiplantae</taxon>
        <taxon>Streptophyta</taxon>
        <taxon>Embryophyta</taxon>
        <taxon>Tracheophyta</taxon>
        <taxon>Spermatophyta</taxon>
        <taxon>Magnoliopsida</taxon>
        <taxon>eudicotyledons</taxon>
        <taxon>Gunneridae</taxon>
        <taxon>Pentapetalae</taxon>
        <taxon>asterids</taxon>
        <taxon>lamiids</taxon>
        <taxon>Solanales</taxon>
        <taxon>Solanaceae</taxon>
        <taxon>Nicotianoideae</taxon>
        <taxon>Nicotianeae</taxon>
        <taxon>Nicotiana</taxon>
    </lineage>
</organism>
<dbReference type="OMA" id="IMEMIVR"/>
<reference evidence="2" key="1">
    <citation type="submission" date="2016-11" db="EMBL/GenBank/DDBJ databases">
        <title>The genome of Nicotiana attenuata.</title>
        <authorList>
            <person name="Xu S."/>
            <person name="Brockmoeller T."/>
            <person name="Gaquerel E."/>
            <person name="Navarro A."/>
            <person name="Kuhl H."/>
            <person name="Gase K."/>
            <person name="Ling Z."/>
            <person name="Zhou W."/>
            <person name="Kreitzer C."/>
            <person name="Stanke M."/>
            <person name="Tang H."/>
            <person name="Lyons E."/>
            <person name="Pandey P."/>
            <person name="Pandey S.P."/>
            <person name="Timmermann B."/>
            <person name="Baldwin I.T."/>
        </authorList>
    </citation>
    <scope>NUCLEOTIDE SEQUENCE [LARGE SCALE GENOMIC DNA]</scope>
    <source>
        <strain evidence="2">UT</strain>
    </source>
</reference>
<feature type="domain" description="KIB1-4 beta-propeller" evidence="1">
    <location>
        <begin position="71"/>
        <end position="386"/>
    </location>
</feature>
<dbReference type="Gramene" id="OIT24152">
    <property type="protein sequence ID" value="OIT24152"/>
    <property type="gene ID" value="A4A49_55332"/>
</dbReference>
<dbReference type="Pfam" id="PF03478">
    <property type="entry name" value="Beta-prop_KIB1-4"/>
    <property type="match status" value="1"/>
</dbReference>
<dbReference type="AlphaFoldDB" id="A0A1J6KGV1"/>